<organism evidence="1 2">
    <name type="scientific">Bosea rubneri</name>
    <dbReference type="NCBI Taxonomy" id="3075434"/>
    <lineage>
        <taxon>Bacteria</taxon>
        <taxon>Pseudomonadati</taxon>
        <taxon>Pseudomonadota</taxon>
        <taxon>Alphaproteobacteria</taxon>
        <taxon>Hyphomicrobiales</taxon>
        <taxon>Boseaceae</taxon>
        <taxon>Bosea</taxon>
    </lineage>
</organism>
<evidence type="ECO:0008006" key="3">
    <source>
        <dbReference type="Google" id="ProtNLM"/>
    </source>
</evidence>
<sequence length="85" mass="9192">MADGADSVDGTDMEQIKIVLNTLYLCIAFAMTHIAKHEGAQAAVDFKAELLSALKSGDLNMALMEETKTFDFVIEKIEALGEPEA</sequence>
<evidence type="ECO:0000313" key="1">
    <source>
        <dbReference type="EMBL" id="MDU0340497.1"/>
    </source>
</evidence>
<name>A0ABU3S7Z6_9HYPH</name>
<dbReference type="Proteomes" id="UP001254257">
    <property type="component" value="Unassembled WGS sequence"/>
</dbReference>
<dbReference type="RefSeq" id="WP_316018365.1">
    <property type="nucleotide sequence ID" value="NZ_JAWDID010000014.1"/>
</dbReference>
<proteinExistence type="predicted"/>
<reference evidence="1 2" key="1">
    <citation type="submission" date="2023-09" db="EMBL/GenBank/DDBJ databases">
        <title>Whole genome shotgun sequencing (WGS) of Bosea sp. ZW T0_25, isolated from stored onions (Allium cepa).</title>
        <authorList>
            <person name="Stoll D.A."/>
            <person name="Huch M."/>
        </authorList>
    </citation>
    <scope>NUCLEOTIDE SEQUENCE [LARGE SCALE GENOMIC DNA]</scope>
    <source>
        <strain evidence="1 2">ZW T0_25</strain>
    </source>
</reference>
<gene>
    <name evidence="1" type="ORF">RKE40_11415</name>
</gene>
<protein>
    <recommendedName>
        <fullName evidence="3">DUF1844 domain-containing protein</fullName>
    </recommendedName>
</protein>
<comment type="caution">
    <text evidence="1">The sequence shown here is derived from an EMBL/GenBank/DDBJ whole genome shotgun (WGS) entry which is preliminary data.</text>
</comment>
<keyword evidence="2" id="KW-1185">Reference proteome</keyword>
<evidence type="ECO:0000313" key="2">
    <source>
        <dbReference type="Proteomes" id="UP001254257"/>
    </source>
</evidence>
<accession>A0ABU3S7Z6</accession>
<dbReference type="EMBL" id="JAWDID010000014">
    <property type="protein sequence ID" value="MDU0340497.1"/>
    <property type="molecule type" value="Genomic_DNA"/>
</dbReference>